<proteinExistence type="predicted"/>
<name>A0A0D0CD82_9AGAM</name>
<organism evidence="5 6">
    <name type="scientific">Paxillus rubicundulus Ve08.2h10</name>
    <dbReference type="NCBI Taxonomy" id="930991"/>
    <lineage>
        <taxon>Eukaryota</taxon>
        <taxon>Fungi</taxon>
        <taxon>Dikarya</taxon>
        <taxon>Basidiomycota</taxon>
        <taxon>Agaricomycotina</taxon>
        <taxon>Agaricomycetes</taxon>
        <taxon>Agaricomycetidae</taxon>
        <taxon>Boletales</taxon>
        <taxon>Paxilineae</taxon>
        <taxon>Paxillaceae</taxon>
        <taxon>Paxillus</taxon>
    </lineage>
</organism>
<evidence type="ECO:0000313" key="5">
    <source>
        <dbReference type="EMBL" id="KIK80702.1"/>
    </source>
</evidence>
<keyword evidence="2" id="KW-0479">Metal-binding</keyword>
<accession>A0A0D0CD82</accession>
<protein>
    <recommendedName>
        <fullName evidence="3">DDE Tnp4 domain-containing protein</fullName>
    </recommendedName>
</protein>
<reference evidence="5" key="3">
    <citation type="submission" date="2015-02" db="EMBL/GenBank/DDBJ databases">
        <title>Evolutionary Origins and Diversification of the Mycorrhizal Mutualists.</title>
        <authorList>
            <consortium name="DOE Joint Genome Institute"/>
            <consortium name="Mycorrhizal Genomics Consortium"/>
            <person name="Kohler A."/>
            <person name="Kuo A."/>
            <person name="Nagy L.G."/>
            <person name="Floudas D."/>
            <person name="Copeland A."/>
            <person name="Barry K.W."/>
            <person name="Cichocki N."/>
            <person name="Veneault-Fourrey C."/>
            <person name="LaButti K."/>
            <person name="Lindquist E.A."/>
            <person name="Lipzen A."/>
            <person name="Lundell T."/>
            <person name="Morin E."/>
            <person name="Murat C."/>
            <person name="Riley R."/>
            <person name="Ohm R."/>
            <person name="Sun H."/>
            <person name="Tunlid A."/>
            <person name="Henrissat B."/>
            <person name="Grigoriev I.V."/>
            <person name="Hibbett D.S."/>
            <person name="Martin F."/>
        </authorList>
    </citation>
    <scope>NUCLEOTIDE SEQUENCE</scope>
    <source>
        <strain evidence="5 6">Ve08.2h10</strain>
    </source>
</reference>
<feature type="non-terminal residue" evidence="5">
    <location>
        <position position="1"/>
    </location>
</feature>
<gene>
    <name evidence="5" type="ORF">PAXRUDRAFT_157965</name>
    <name evidence="4" type="ORF">PAXRUDRAFT_175000</name>
</gene>
<dbReference type="AlphaFoldDB" id="A0A0D0CD82"/>
<evidence type="ECO:0000259" key="3">
    <source>
        <dbReference type="Pfam" id="PF13359"/>
    </source>
</evidence>
<evidence type="ECO:0000313" key="4">
    <source>
        <dbReference type="EMBL" id="KIK74654.1"/>
    </source>
</evidence>
<evidence type="ECO:0000313" key="6">
    <source>
        <dbReference type="Proteomes" id="UP000054538"/>
    </source>
</evidence>
<feature type="domain" description="DDE Tnp4" evidence="3">
    <location>
        <begin position="2"/>
        <end position="80"/>
    </location>
</feature>
<dbReference type="GO" id="GO:0046872">
    <property type="term" value="F:metal ion binding"/>
    <property type="evidence" value="ECO:0007669"/>
    <property type="project" value="UniProtKB-KW"/>
</dbReference>
<dbReference type="HOGENOM" id="CLU_018552_11_0_1"/>
<dbReference type="EMBL" id="KN825954">
    <property type="protein sequence ID" value="KIK80702.1"/>
    <property type="molecule type" value="Genomic_DNA"/>
</dbReference>
<keyword evidence="6" id="KW-1185">Reference proteome</keyword>
<reference evidence="6" key="2">
    <citation type="submission" date="2015-01" db="EMBL/GenBank/DDBJ databases">
        <title>Evolutionary Origins and Diversification of the Mycorrhizal Mutualists.</title>
        <authorList>
            <consortium name="DOE Joint Genome Institute"/>
            <consortium name="Mycorrhizal Genomics Consortium"/>
            <person name="Kohler A."/>
            <person name="Kuo A."/>
            <person name="Nagy L.G."/>
            <person name="Floudas D."/>
            <person name="Copeland A."/>
            <person name="Barry K.W."/>
            <person name="Cichocki N."/>
            <person name="Veneault-Fourrey C."/>
            <person name="LaButti K."/>
            <person name="Lindquist E.A."/>
            <person name="Lipzen A."/>
            <person name="Lundell T."/>
            <person name="Morin E."/>
            <person name="Murat C."/>
            <person name="Riley R."/>
            <person name="Ohm R."/>
            <person name="Sun H."/>
            <person name="Tunlid A."/>
            <person name="Henrissat B."/>
            <person name="Grigoriev I.V."/>
            <person name="Hibbett D.S."/>
            <person name="Martin F."/>
        </authorList>
    </citation>
    <scope>NUCLEOTIDE SEQUENCE [LARGE SCALE GENOMIC DNA]</scope>
    <source>
        <strain evidence="6">Ve08.2h10</strain>
    </source>
</reference>
<dbReference type="EMBL" id="KN828664">
    <property type="protein sequence ID" value="KIK74654.1"/>
    <property type="molecule type" value="Genomic_DNA"/>
</dbReference>
<reference evidence="5 6" key="1">
    <citation type="submission" date="2014-04" db="EMBL/GenBank/DDBJ databases">
        <authorList>
            <consortium name="DOE Joint Genome Institute"/>
            <person name="Kuo A."/>
            <person name="Kohler A."/>
            <person name="Jargeat P."/>
            <person name="Nagy L.G."/>
            <person name="Floudas D."/>
            <person name="Copeland A."/>
            <person name="Barry K.W."/>
            <person name="Cichocki N."/>
            <person name="Veneault-Fourrey C."/>
            <person name="LaButti K."/>
            <person name="Lindquist E.A."/>
            <person name="Lipzen A."/>
            <person name="Lundell T."/>
            <person name="Morin E."/>
            <person name="Murat C."/>
            <person name="Sun H."/>
            <person name="Tunlid A."/>
            <person name="Henrissat B."/>
            <person name="Grigoriev I.V."/>
            <person name="Hibbett D.S."/>
            <person name="Martin F."/>
            <person name="Nordberg H.P."/>
            <person name="Cantor M.N."/>
            <person name="Hua S.X."/>
        </authorList>
    </citation>
    <scope>NUCLEOTIDE SEQUENCE [LARGE SCALE GENOMIC DNA]</scope>
    <source>
        <strain evidence="5 6">Ve08.2h10</strain>
    </source>
</reference>
<sequence>LVMLPHNLLIVDSGLGFPGSVHDAYAFQHTRTSKEHAELLGNKNYHWIWSYSAYPSEPWCVVPFKKPRKGQLTCDQNTFN</sequence>
<dbReference type="Proteomes" id="UP000054538">
    <property type="component" value="Unassembled WGS sequence"/>
</dbReference>
<evidence type="ECO:0000256" key="2">
    <source>
        <dbReference type="ARBA" id="ARBA00022723"/>
    </source>
</evidence>
<dbReference type="OrthoDB" id="6147640at2759"/>
<dbReference type="Pfam" id="PF13359">
    <property type="entry name" value="DDE_Tnp_4"/>
    <property type="match status" value="1"/>
</dbReference>
<dbReference type="InterPro" id="IPR027806">
    <property type="entry name" value="HARBI1_dom"/>
</dbReference>
<evidence type="ECO:0000256" key="1">
    <source>
        <dbReference type="ARBA" id="ARBA00001968"/>
    </source>
</evidence>
<comment type="cofactor">
    <cofactor evidence="1">
        <name>a divalent metal cation</name>
        <dbReference type="ChEBI" id="CHEBI:60240"/>
    </cofactor>
</comment>